<reference evidence="2 3" key="1">
    <citation type="journal article" date="2009" name="PLoS ONE">
        <title>Non mycobacterial virulence genes in the genome of the emerging pathogen Mycobacterium abscessus.</title>
        <authorList>
            <person name="Ripoll F."/>
            <person name="Pasek S."/>
            <person name="Schenowitz C."/>
            <person name="Dossat C."/>
            <person name="Barbe V."/>
            <person name="Rottman M."/>
            <person name="Macheras E."/>
            <person name="Heym B."/>
            <person name="Herrmann J.L."/>
            <person name="Daffe M."/>
            <person name="Brosch R."/>
            <person name="Risler J.L."/>
            <person name="Gaillard J.L."/>
        </authorList>
    </citation>
    <scope>NUCLEOTIDE SEQUENCE [LARGE SCALE GENOMIC DNA]</scope>
    <source>
        <strain evidence="3">ATCC 19977 / DSM 44196 / CCUG 20993 / CIP 104536 / JCM 13569 / NCTC 13031 / TMC 1543 / L948</strain>
    </source>
</reference>
<dbReference type="Proteomes" id="UP000007137">
    <property type="component" value="Chromosome"/>
</dbReference>
<dbReference type="EMBL" id="CU458896">
    <property type="protein sequence ID" value="CAM61817.1"/>
    <property type="molecule type" value="Genomic_DNA"/>
</dbReference>
<accession>B1MNB6</accession>
<feature type="domain" description="HTH cro/C1-type" evidence="1">
    <location>
        <begin position="14"/>
        <end position="71"/>
    </location>
</feature>
<dbReference type="InterPro" id="IPR010982">
    <property type="entry name" value="Lambda_DNA-bd_dom_sf"/>
</dbReference>
<protein>
    <recommendedName>
        <fullName evidence="1">HTH cro/C1-type domain-containing protein</fullName>
    </recommendedName>
</protein>
<dbReference type="GO" id="GO:0003677">
    <property type="term" value="F:DNA binding"/>
    <property type="evidence" value="ECO:0007669"/>
    <property type="project" value="InterPro"/>
</dbReference>
<gene>
    <name evidence="2" type="ordered locus">MAB_1732</name>
</gene>
<sequence>MTTKGVPTPLGVRVRTLRKQRGWSAQKLSDETGGSVTRCVIADLELGRKKDLSLTAGAAIASAFGMSVDQLIYYAVPAGAYAAAREIVDTKLRLESILALKAVAVWPKEPWPPPDPASSASIADGLAEYGRSESVSSDWLAVPEAPLRRIKALLQRSVRALNEATSDGSTVGRNYWKGAHDSLRQVLLGLGLSHIDIAAVEEDSYPARQAQRRAFDELRELDEEIGLEP</sequence>
<proteinExistence type="predicted"/>
<dbReference type="PROSITE" id="PS50943">
    <property type="entry name" value="HTH_CROC1"/>
    <property type="match status" value="1"/>
</dbReference>
<evidence type="ECO:0000313" key="3">
    <source>
        <dbReference type="Proteomes" id="UP000007137"/>
    </source>
</evidence>
<evidence type="ECO:0000313" key="2">
    <source>
        <dbReference type="EMBL" id="CAM61817.1"/>
    </source>
</evidence>
<dbReference type="SUPFAM" id="SSF47413">
    <property type="entry name" value="lambda repressor-like DNA-binding domains"/>
    <property type="match status" value="1"/>
</dbReference>
<dbReference type="CDD" id="cd00093">
    <property type="entry name" value="HTH_XRE"/>
    <property type="match status" value="1"/>
</dbReference>
<dbReference type="RefSeq" id="WP_005110240.1">
    <property type="nucleotide sequence ID" value="NC_010397.1"/>
</dbReference>
<dbReference type="AlphaFoldDB" id="B1MNB6"/>
<keyword evidence="3" id="KW-1185">Reference proteome</keyword>
<dbReference type="Pfam" id="PF01381">
    <property type="entry name" value="HTH_3"/>
    <property type="match status" value="1"/>
</dbReference>
<evidence type="ECO:0000259" key="1">
    <source>
        <dbReference type="PROSITE" id="PS50943"/>
    </source>
</evidence>
<dbReference type="Gene3D" id="1.10.260.40">
    <property type="entry name" value="lambda repressor-like DNA-binding domains"/>
    <property type="match status" value="1"/>
</dbReference>
<dbReference type="GeneID" id="93378684"/>
<name>B1MNB6_MYCA9</name>
<dbReference type="InterPro" id="IPR001387">
    <property type="entry name" value="Cro/C1-type_HTH"/>
</dbReference>
<dbReference type="KEGG" id="mab:MAB_1732"/>
<organism evidence="2 3">
    <name type="scientific">Mycobacteroides abscessus (strain ATCC 19977 / DSM 44196 / CCUG 20993 / CIP 104536 / JCM 13569 / NCTC 13031 / TMC 1543 / L948)</name>
    <name type="common">Mycobacterium abscessus</name>
    <dbReference type="NCBI Taxonomy" id="561007"/>
    <lineage>
        <taxon>Bacteria</taxon>
        <taxon>Bacillati</taxon>
        <taxon>Actinomycetota</taxon>
        <taxon>Actinomycetes</taxon>
        <taxon>Mycobacteriales</taxon>
        <taxon>Mycobacteriaceae</taxon>
        <taxon>Mycobacteroides</taxon>
        <taxon>Mycobacteroides abscessus</taxon>
    </lineage>
</organism>
<dbReference type="SMART" id="SM00530">
    <property type="entry name" value="HTH_XRE"/>
    <property type="match status" value="1"/>
</dbReference>